<dbReference type="EMBL" id="BDIP01010992">
    <property type="protein sequence ID" value="GIQ92945.1"/>
    <property type="molecule type" value="Genomic_DNA"/>
</dbReference>
<feature type="non-terminal residue" evidence="1">
    <location>
        <position position="1"/>
    </location>
</feature>
<organism evidence="1 2">
    <name type="scientific">Kipferlia bialata</name>
    <dbReference type="NCBI Taxonomy" id="797122"/>
    <lineage>
        <taxon>Eukaryota</taxon>
        <taxon>Metamonada</taxon>
        <taxon>Carpediemonas-like organisms</taxon>
        <taxon>Kipferlia</taxon>
    </lineage>
</organism>
<dbReference type="Proteomes" id="UP000265618">
    <property type="component" value="Unassembled WGS sequence"/>
</dbReference>
<sequence length="87" mass="9651">ECTRESALLCSRLDALSDQLAAVAQARRTISASSAGISRELQEVTQGYKHDLLVQSTLSLYLCDIEAKYIRDRQVSHDILLGPMLFP</sequence>
<name>A0A9K3DDB2_9EUKA</name>
<proteinExistence type="predicted"/>
<protein>
    <submittedName>
        <fullName evidence="1">Uncharacterized protein</fullName>
    </submittedName>
</protein>
<keyword evidence="2" id="KW-1185">Reference proteome</keyword>
<evidence type="ECO:0000313" key="1">
    <source>
        <dbReference type="EMBL" id="GIQ92945.1"/>
    </source>
</evidence>
<comment type="caution">
    <text evidence="1">The sequence shown here is derived from an EMBL/GenBank/DDBJ whole genome shotgun (WGS) entry which is preliminary data.</text>
</comment>
<gene>
    <name evidence="1" type="ORF">KIPB_017037</name>
</gene>
<dbReference type="AlphaFoldDB" id="A0A9K3DDB2"/>
<accession>A0A9K3DDB2</accession>
<evidence type="ECO:0000313" key="2">
    <source>
        <dbReference type="Proteomes" id="UP000265618"/>
    </source>
</evidence>
<reference evidence="1 2" key="1">
    <citation type="journal article" date="2018" name="PLoS ONE">
        <title>The draft genome of Kipferlia bialata reveals reductive genome evolution in fornicate parasites.</title>
        <authorList>
            <person name="Tanifuji G."/>
            <person name="Takabayashi S."/>
            <person name="Kume K."/>
            <person name="Takagi M."/>
            <person name="Nakayama T."/>
            <person name="Kamikawa R."/>
            <person name="Inagaki Y."/>
            <person name="Hashimoto T."/>
        </authorList>
    </citation>
    <scope>NUCLEOTIDE SEQUENCE [LARGE SCALE GENOMIC DNA]</scope>
    <source>
        <strain evidence="1">NY0173</strain>
    </source>
</reference>